<dbReference type="SUPFAM" id="SSF55979">
    <property type="entry name" value="DNA clamp"/>
    <property type="match status" value="1"/>
</dbReference>
<dbReference type="Gene3D" id="3.70.10.10">
    <property type="match status" value="1"/>
</dbReference>
<dbReference type="Proteomes" id="UP000008370">
    <property type="component" value="Unassembled WGS sequence"/>
</dbReference>
<dbReference type="GO" id="GO:0031573">
    <property type="term" value="P:mitotic intra-S DNA damage checkpoint signaling"/>
    <property type="evidence" value="ECO:0007669"/>
    <property type="project" value="TreeGrafter"/>
</dbReference>
<dbReference type="AlphaFoldDB" id="K5WFL9"/>
<dbReference type="STRING" id="650164.K5WFL9"/>
<dbReference type="InParanoid" id="K5WFL9"/>
<dbReference type="InterPro" id="IPR016580">
    <property type="entry name" value="HUS1"/>
</dbReference>
<evidence type="ECO:0000256" key="2">
    <source>
        <dbReference type="ARBA" id="ARBA00005563"/>
    </source>
</evidence>
<comment type="similarity">
    <text evidence="2 4">Belongs to the HUS1 family.</text>
</comment>
<comment type="subcellular location">
    <subcellularLocation>
        <location evidence="1">Nucleus</location>
    </subcellularLocation>
</comment>
<dbReference type="FunCoup" id="K5WFL9">
    <property type="interactions" value="325"/>
</dbReference>
<dbReference type="HOGENOM" id="CLU_035754_2_0_1"/>
<dbReference type="GO" id="GO:0035861">
    <property type="term" value="C:site of double-strand break"/>
    <property type="evidence" value="ECO:0007669"/>
    <property type="project" value="TreeGrafter"/>
</dbReference>
<proteinExistence type="inferred from homology"/>
<dbReference type="PIRSF" id="PIRSF011312">
    <property type="entry name" value="Cell_cycle_HUS1"/>
    <property type="match status" value="1"/>
</dbReference>
<reference evidence="5 6" key="1">
    <citation type="journal article" date="2012" name="BMC Genomics">
        <title>Comparative genomics of the white-rot fungi, Phanerochaete carnosa and P. chrysosporium, to elucidate the genetic basis of the distinct wood types they colonize.</title>
        <authorList>
            <person name="Suzuki H."/>
            <person name="MacDonald J."/>
            <person name="Syed K."/>
            <person name="Salamov A."/>
            <person name="Hori C."/>
            <person name="Aerts A."/>
            <person name="Henrissat B."/>
            <person name="Wiebenga A."/>
            <person name="vanKuyk P.A."/>
            <person name="Barry K."/>
            <person name="Lindquist E."/>
            <person name="LaButti K."/>
            <person name="Lapidus A."/>
            <person name="Lucas S."/>
            <person name="Coutinho P."/>
            <person name="Gong Y."/>
            <person name="Samejima M."/>
            <person name="Mahadevan R."/>
            <person name="Abou-Zaid M."/>
            <person name="de Vries R.P."/>
            <person name="Igarashi K."/>
            <person name="Yadav J.S."/>
            <person name="Grigoriev I.V."/>
            <person name="Master E.R."/>
        </authorList>
    </citation>
    <scope>NUCLEOTIDE SEQUENCE [LARGE SCALE GENOMIC DNA]</scope>
    <source>
        <strain evidence="5 6">HHB-10118-sp</strain>
    </source>
</reference>
<protein>
    <recommendedName>
        <fullName evidence="4">Checkpoint protein</fullName>
    </recommendedName>
</protein>
<dbReference type="KEGG" id="pco:PHACADRAFT_90692"/>
<dbReference type="GO" id="GO:0000724">
    <property type="term" value="P:double-strand break repair via homologous recombination"/>
    <property type="evidence" value="ECO:0007669"/>
    <property type="project" value="TreeGrafter"/>
</dbReference>
<keyword evidence="6" id="KW-1185">Reference proteome</keyword>
<dbReference type="GO" id="GO:0044778">
    <property type="term" value="P:meiotic DNA integrity checkpoint signaling"/>
    <property type="evidence" value="ECO:0007669"/>
    <property type="project" value="TreeGrafter"/>
</dbReference>
<dbReference type="GeneID" id="18920701"/>
<dbReference type="Pfam" id="PF04005">
    <property type="entry name" value="Hus1"/>
    <property type="match status" value="1"/>
</dbReference>
<dbReference type="GO" id="GO:0000723">
    <property type="term" value="P:telomere maintenance"/>
    <property type="evidence" value="ECO:0007669"/>
    <property type="project" value="TreeGrafter"/>
</dbReference>
<evidence type="ECO:0000256" key="4">
    <source>
        <dbReference type="PIRNR" id="PIRNR011312"/>
    </source>
</evidence>
<dbReference type="InterPro" id="IPR007150">
    <property type="entry name" value="HUS1/Mec3"/>
</dbReference>
<evidence type="ECO:0000256" key="1">
    <source>
        <dbReference type="ARBA" id="ARBA00004123"/>
    </source>
</evidence>
<gene>
    <name evidence="5" type="ORF">PHACADRAFT_90692</name>
</gene>
<dbReference type="InterPro" id="IPR046938">
    <property type="entry name" value="DNA_clamp_sf"/>
</dbReference>
<evidence type="ECO:0000256" key="3">
    <source>
        <dbReference type="ARBA" id="ARBA00023242"/>
    </source>
</evidence>
<dbReference type="GO" id="GO:0006289">
    <property type="term" value="P:nucleotide-excision repair"/>
    <property type="evidence" value="ECO:0007669"/>
    <property type="project" value="TreeGrafter"/>
</dbReference>
<evidence type="ECO:0000313" key="5">
    <source>
        <dbReference type="EMBL" id="EKM57854.1"/>
    </source>
</evidence>
<dbReference type="RefSeq" id="XP_007393197.1">
    <property type="nucleotide sequence ID" value="XM_007393135.1"/>
</dbReference>
<dbReference type="GO" id="GO:0030896">
    <property type="term" value="C:checkpoint clamp complex"/>
    <property type="evidence" value="ECO:0007669"/>
    <property type="project" value="InterPro"/>
</dbReference>
<dbReference type="PANTHER" id="PTHR12900">
    <property type="entry name" value="MITOTIC AND DNA DAMAGE CHECKPOINT PROTEIN HUS1"/>
    <property type="match status" value="1"/>
</dbReference>
<dbReference type="EMBL" id="JH930470">
    <property type="protein sequence ID" value="EKM57854.1"/>
    <property type="molecule type" value="Genomic_DNA"/>
</dbReference>
<accession>K5WFL9</accession>
<evidence type="ECO:0000313" key="6">
    <source>
        <dbReference type="Proteomes" id="UP000008370"/>
    </source>
</evidence>
<organism evidence="5 6">
    <name type="scientific">Phanerochaete carnosa (strain HHB-10118-sp)</name>
    <name type="common">White-rot fungus</name>
    <name type="synonym">Peniophora carnosa</name>
    <dbReference type="NCBI Taxonomy" id="650164"/>
    <lineage>
        <taxon>Eukaryota</taxon>
        <taxon>Fungi</taxon>
        <taxon>Dikarya</taxon>
        <taxon>Basidiomycota</taxon>
        <taxon>Agaricomycotina</taxon>
        <taxon>Agaricomycetes</taxon>
        <taxon>Polyporales</taxon>
        <taxon>Phanerochaetaceae</taxon>
        <taxon>Phanerochaete</taxon>
    </lineage>
</organism>
<sequence length="287" mass="32215">MRFRTTIDNVAGFYRVVQAISQLQKKFVVKFTETEMGIICASEVNEGGIQVWTSIKVSSLFMDYRIQSNANNQISMSMSAEALLTTLRSAHFHTSCRLAKKNDRAVLSFEIIGQSRNNRNIRVTQDVRIEVMKPQDVARLSEPLCPEPDVHIAFPPLNKLRTVMDRLKTQSDVVGIRANRSGRLEIVVRTDNVSTEVCWQGLPNPNFGREHGTQVSEAEEKDVQRMHGVLISVKSFMKFLQSHVVCTTTIACICQSHCLILYVYVGEATDSGGVLTFYIPAIMDDAP</sequence>
<keyword evidence="3" id="KW-0539">Nucleus</keyword>
<name>K5WFL9_PHACS</name>
<dbReference type="GO" id="GO:0005730">
    <property type="term" value="C:nucleolus"/>
    <property type="evidence" value="ECO:0007669"/>
    <property type="project" value="InterPro"/>
</dbReference>
<dbReference type="GO" id="GO:0033314">
    <property type="term" value="P:mitotic DNA replication checkpoint signaling"/>
    <property type="evidence" value="ECO:0007669"/>
    <property type="project" value="TreeGrafter"/>
</dbReference>
<dbReference type="PANTHER" id="PTHR12900:SF0">
    <property type="entry name" value="CHECKPOINT PROTEIN"/>
    <property type="match status" value="1"/>
</dbReference>
<dbReference type="OrthoDB" id="337750at2759"/>